<protein>
    <recommendedName>
        <fullName evidence="3">VOC domain-containing protein</fullName>
    </recommendedName>
</protein>
<dbReference type="SUPFAM" id="SSF54593">
    <property type="entry name" value="Glyoxalase/Bleomycin resistance protein/Dihydroxybiphenyl dioxygenase"/>
    <property type="match status" value="1"/>
</dbReference>
<organism evidence="1 2">
    <name type="scientific">Candidatus Comchoanobacter bicostacola</name>
    <dbReference type="NCBI Taxonomy" id="2919598"/>
    <lineage>
        <taxon>Bacteria</taxon>
        <taxon>Pseudomonadati</taxon>
        <taxon>Pseudomonadota</taxon>
        <taxon>Gammaproteobacteria</taxon>
        <taxon>Candidatus Comchoanobacterales</taxon>
        <taxon>Candidatus Comchoanobacteraceae</taxon>
        <taxon>Candidatus Comchoanobacter</taxon>
    </lineage>
</organism>
<evidence type="ECO:0008006" key="3">
    <source>
        <dbReference type="Google" id="ProtNLM"/>
    </source>
</evidence>
<evidence type="ECO:0000313" key="1">
    <source>
        <dbReference type="EMBL" id="UTC24946.1"/>
    </source>
</evidence>
<dbReference type="Gene3D" id="3.10.180.10">
    <property type="entry name" value="2,3-Dihydroxybiphenyl 1,2-Dioxygenase, domain 1"/>
    <property type="match status" value="1"/>
</dbReference>
<accession>A0ABY5DKC6</accession>
<keyword evidence="2" id="KW-1185">Reference proteome</keyword>
<name>A0ABY5DKC6_9GAMM</name>
<sequence length="118" mass="13368">MQGSLKITTHDIEGLQRFYQEVLSARLIDKGDEFASLQVEQSFIELYSGVSDPIIAAIDYRSVTSIMDVTSNHSQYIKKPFSVYEQKNGLQRFETAIQDPEGNLVYLVCCQVVEINVD</sequence>
<dbReference type="EMBL" id="CP092900">
    <property type="protein sequence ID" value="UTC24946.1"/>
    <property type="molecule type" value="Genomic_DNA"/>
</dbReference>
<reference evidence="1 2" key="1">
    <citation type="journal article" date="2022" name="Nat. Microbiol.">
        <title>The microbiome of a bacterivorous marine choanoflagellate contains a resource-demanding obligate bacterial associate.</title>
        <authorList>
            <person name="Needham D.M."/>
            <person name="Poirier C."/>
            <person name="Bachy C."/>
            <person name="George E.E."/>
            <person name="Wilken S."/>
            <person name="Yung C.C.M."/>
            <person name="Limardo A.J."/>
            <person name="Morando M."/>
            <person name="Sudek L."/>
            <person name="Malmstrom R.R."/>
            <person name="Keeling P.J."/>
            <person name="Santoro A.E."/>
            <person name="Worden A.Z."/>
        </authorList>
    </citation>
    <scope>NUCLEOTIDE SEQUENCE [LARGE SCALE GENOMIC DNA]</scope>
    <source>
        <strain evidence="1 2">Comchoano-1</strain>
    </source>
</reference>
<dbReference type="Proteomes" id="UP001055955">
    <property type="component" value="Chromosome"/>
</dbReference>
<dbReference type="InterPro" id="IPR029068">
    <property type="entry name" value="Glyas_Bleomycin-R_OHBP_Dase"/>
</dbReference>
<evidence type="ECO:0000313" key="2">
    <source>
        <dbReference type="Proteomes" id="UP001055955"/>
    </source>
</evidence>
<dbReference type="RefSeq" id="WP_258568735.1">
    <property type="nucleotide sequence ID" value="NZ_CP092900.1"/>
</dbReference>
<gene>
    <name evidence="1" type="ORF">MMH89_02135</name>
</gene>
<proteinExistence type="predicted"/>